<name>A0AAV4VLP7_CAEEX</name>
<evidence type="ECO:0000313" key="1">
    <source>
        <dbReference type="EMBL" id="GIY70869.1"/>
    </source>
</evidence>
<reference evidence="1 2" key="1">
    <citation type="submission" date="2021-06" db="EMBL/GenBank/DDBJ databases">
        <title>Caerostris extrusa draft genome.</title>
        <authorList>
            <person name="Kono N."/>
            <person name="Arakawa K."/>
        </authorList>
    </citation>
    <scope>NUCLEOTIDE SEQUENCE [LARGE SCALE GENOMIC DNA]</scope>
</reference>
<gene>
    <name evidence="1" type="ORF">CEXT_169211</name>
</gene>
<comment type="caution">
    <text evidence="1">The sequence shown here is derived from an EMBL/GenBank/DDBJ whole genome shotgun (WGS) entry which is preliminary data.</text>
</comment>
<proteinExistence type="predicted"/>
<dbReference type="AlphaFoldDB" id="A0AAV4VLP7"/>
<dbReference type="Proteomes" id="UP001054945">
    <property type="component" value="Unassembled WGS sequence"/>
</dbReference>
<keyword evidence="2" id="KW-1185">Reference proteome</keyword>
<protein>
    <submittedName>
        <fullName evidence="1">Uncharacterized protein</fullName>
    </submittedName>
</protein>
<accession>A0AAV4VLP7</accession>
<sequence length="114" mass="12662">MSTCAQEKRVRISTKYTGVEFPETRLVCDSNNGQVSSTKDLKTTMNFVSSNAAVNDSSNKTPNEHWDGGQGSPCVGFDYWQQHVPPPLERLNVEARVLPLKALFAQLESADQME</sequence>
<dbReference type="EMBL" id="BPLR01014729">
    <property type="protein sequence ID" value="GIY70869.1"/>
    <property type="molecule type" value="Genomic_DNA"/>
</dbReference>
<organism evidence="1 2">
    <name type="scientific">Caerostris extrusa</name>
    <name type="common">Bark spider</name>
    <name type="synonym">Caerostris bankana</name>
    <dbReference type="NCBI Taxonomy" id="172846"/>
    <lineage>
        <taxon>Eukaryota</taxon>
        <taxon>Metazoa</taxon>
        <taxon>Ecdysozoa</taxon>
        <taxon>Arthropoda</taxon>
        <taxon>Chelicerata</taxon>
        <taxon>Arachnida</taxon>
        <taxon>Araneae</taxon>
        <taxon>Araneomorphae</taxon>
        <taxon>Entelegynae</taxon>
        <taxon>Araneoidea</taxon>
        <taxon>Araneidae</taxon>
        <taxon>Caerostris</taxon>
    </lineage>
</organism>
<evidence type="ECO:0000313" key="2">
    <source>
        <dbReference type="Proteomes" id="UP001054945"/>
    </source>
</evidence>